<comment type="caution">
    <text evidence="1">The sequence shown here is derived from an EMBL/GenBank/DDBJ whole genome shotgun (WGS) entry which is preliminary data.</text>
</comment>
<dbReference type="Proteomes" id="UP000607281">
    <property type="component" value="Unassembled WGS sequence"/>
</dbReference>
<sequence>MSLFKNLLNLHSSSKPLEDFFTEIIAYFLSINTDILIDWLKYHSIISEENYININILTQKYYEPLDNHDYGSQPDIVIELTSETNTDVILIESKIAATEGDRQLQRYAEILSNLSYPKRRSLIYITRDYDPKESKKILPDSLCTKISFHQLRWYQFHSYLTKKDSDIFAK</sequence>
<evidence type="ECO:0000313" key="2">
    <source>
        <dbReference type="Proteomes" id="UP000607281"/>
    </source>
</evidence>
<dbReference type="Pfam" id="PF14281">
    <property type="entry name" value="PDDEXK_4"/>
    <property type="match status" value="1"/>
</dbReference>
<name>A0ABR8CT08_9NOST</name>
<proteinExistence type="predicted"/>
<reference evidence="1 2" key="1">
    <citation type="journal article" date="2020" name="ISME J.">
        <title>Comparative genomics reveals insights into cyanobacterial evolution and habitat adaptation.</title>
        <authorList>
            <person name="Chen M.Y."/>
            <person name="Teng W.K."/>
            <person name="Zhao L."/>
            <person name="Hu C.X."/>
            <person name="Zhou Y.K."/>
            <person name="Han B.P."/>
            <person name="Song L.R."/>
            <person name="Shu W.S."/>
        </authorList>
    </citation>
    <scope>NUCLEOTIDE SEQUENCE [LARGE SCALE GENOMIC DNA]</scope>
    <source>
        <strain evidence="1 2">FACHB-260</strain>
    </source>
</reference>
<keyword evidence="2" id="KW-1185">Reference proteome</keyword>
<dbReference type="EMBL" id="JACJRF010000042">
    <property type="protein sequence ID" value="MBD2346345.1"/>
    <property type="molecule type" value="Genomic_DNA"/>
</dbReference>
<gene>
    <name evidence="1" type="ORF">H6G18_19655</name>
</gene>
<dbReference type="InterPro" id="IPR029470">
    <property type="entry name" value="PDDEXK_4"/>
</dbReference>
<organism evidence="1 2">
    <name type="scientific">Anabaena subtropica FACHB-260</name>
    <dbReference type="NCBI Taxonomy" id="2692884"/>
    <lineage>
        <taxon>Bacteria</taxon>
        <taxon>Bacillati</taxon>
        <taxon>Cyanobacteriota</taxon>
        <taxon>Cyanophyceae</taxon>
        <taxon>Nostocales</taxon>
        <taxon>Nostocaceae</taxon>
        <taxon>Anabaena</taxon>
    </lineage>
</organism>
<accession>A0ABR8CT08</accession>
<evidence type="ECO:0000313" key="1">
    <source>
        <dbReference type="EMBL" id="MBD2346345.1"/>
    </source>
</evidence>
<dbReference type="RefSeq" id="WP_190408762.1">
    <property type="nucleotide sequence ID" value="NZ_JACJRF010000042.1"/>
</dbReference>
<protein>
    <submittedName>
        <fullName evidence="1">PD-(D/E)XK nuclease family protein</fullName>
    </submittedName>
</protein>